<feature type="region of interest" description="Disordered" evidence="5">
    <location>
        <begin position="151"/>
        <end position="210"/>
    </location>
</feature>
<dbReference type="Ensembl" id="ENSSHAT00000008684.2">
    <property type="protein sequence ID" value="ENSSHAP00000008613.2"/>
    <property type="gene ID" value="ENSSHAG00000007650.2"/>
</dbReference>
<evidence type="ECO:0000256" key="2">
    <source>
        <dbReference type="ARBA" id="ARBA00022490"/>
    </source>
</evidence>
<feature type="compositionally biased region" description="Polar residues" evidence="5">
    <location>
        <begin position="194"/>
        <end position="210"/>
    </location>
</feature>
<feature type="region of interest" description="Disordered" evidence="5">
    <location>
        <begin position="621"/>
        <end position="657"/>
    </location>
</feature>
<feature type="compositionally biased region" description="Pro residues" evidence="5">
    <location>
        <begin position="501"/>
        <end position="520"/>
    </location>
</feature>
<comment type="subcellular location">
    <subcellularLocation>
        <location evidence="1">Cytoplasm</location>
    </subcellularLocation>
</comment>
<accession>G3VZK8</accession>
<gene>
    <name evidence="8" type="primary">PPP1R18</name>
</gene>
<dbReference type="GO" id="GO:0019902">
    <property type="term" value="F:phosphatase binding"/>
    <property type="evidence" value="ECO:0007669"/>
    <property type="project" value="InterPro"/>
</dbReference>
<dbReference type="InterPro" id="IPR026671">
    <property type="entry name" value="PPP1R18/Tprn"/>
</dbReference>
<dbReference type="Pfam" id="PF13916">
    <property type="entry name" value="Phostensin_N"/>
    <property type="match status" value="1"/>
</dbReference>
<dbReference type="FunCoup" id="G3VZK8">
    <property type="interactions" value="249"/>
</dbReference>
<evidence type="ECO:0000256" key="1">
    <source>
        <dbReference type="ARBA" id="ARBA00004496"/>
    </source>
</evidence>
<evidence type="ECO:0000259" key="6">
    <source>
        <dbReference type="Pfam" id="PF13914"/>
    </source>
</evidence>
<feature type="region of interest" description="Disordered" evidence="5">
    <location>
        <begin position="242"/>
        <end position="298"/>
    </location>
</feature>
<evidence type="ECO:0000259" key="7">
    <source>
        <dbReference type="Pfam" id="PF13916"/>
    </source>
</evidence>
<dbReference type="InParanoid" id="G3VZK8"/>
<dbReference type="InterPro" id="IPR025907">
    <property type="entry name" value="Phostensin/Taperin_PP1-bd_dom"/>
</dbReference>
<feature type="compositionally biased region" description="Pro residues" evidence="5">
    <location>
        <begin position="637"/>
        <end position="648"/>
    </location>
</feature>
<evidence type="ECO:0000256" key="3">
    <source>
        <dbReference type="ARBA" id="ARBA00022553"/>
    </source>
</evidence>
<dbReference type="GO" id="GO:0003779">
    <property type="term" value="F:actin binding"/>
    <property type="evidence" value="ECO:0007669"/>
    <property type="project" value="UniProtKB-KW"/>
</dbReference>
<dbReference type="Proteomes" id="UP000007648">
    <property type="component" value="Unassembled WGS sequence"/>
</dbReference>
<dbReference type="eggNOG" id="ENOG502RY8Q">
    <property type="taxonomic scope" value="Eukaryota"/>
</dbReference>
<name>G3VZK8_SARHA</name>
<evidence type="ECO:0000313" key="9">
    <source>
        <dbReference type="Proteomes" id="UP000007648"/>
    </source>
</evidence>
<reference evidence="8" key="2">
    <citation type="submission" date="2025-08" db="UniProtKB">
        <authorList>
            <consortium name="Ensembl"/>
        </authorList>
    </citation>
    <scope>IDENTIFICATION</scope>
</reference>
<feature type="compositionally biased region" description="Basic and acidic residues" evidence="5">
    <location>
        <begin position="416"/>
        <end position="426"/>
    </location>
</feature>
<feature type="region of interest" description="Disordered" evidence="5">
    <location>
        <begin position="326"/>
        <end position="367"/>
    </location>
</feature>
<evidence type="ECO:0000256" key="4">
    <source>
        <dbReference type="ARBA" id="ARBA00023203"/>
    </source>
</evidence>
<keyword evidence="3" id="KW-0597">Phosphoprotein</keyword>
<dbReference type="PANTHER" id="PTHR21685:SF0">
    <property type="entry name" value="PHOSTENSIN"/>
    <property type="match status" value="1"/>
</dbReference>
<dbReference type="GeneTree" id="ENSGT00530000064035"/>
<feature type="compositionally biased region" description="Basic and acidic residues" evidence="5">
    <location>
        <begin position="327"/>
        <end position="360"/>
    </location>
</feature>
<dbReference type="AlphaFoldDB" id="G3VZK8"/>
<dbReference type="GO" id="GO:0005737">
    <property type="term" value="C:cytoplasm"/>
    <property type="evidence" value="ECO:0007669"/>
    <property type="project" value="UniProtKB-SubCell"/>
</dbReference>
<sequence length="683" mass="76196">MAPALVLVPAAFASFILAFGTGVEFVCFTSLQPLLGGSQKLDRVLHLLPSSFLVPLGTMATVPDWKQQLLAKRRQEEAAVRGREQAEKDRLLQMPAWKRGLLERRRAKLGMPVGEPGPGNESIETVLSEPDEPVVLLEAIGPVHQNRFIRQERQERKQQQQQQHQGAEEQLTDRRPPECRGHISGGVEVREQRLSTSDAQEQSLVGRQSQEQRLNLRKSVDRRLGVAEVQEQSFRPAEALEWSLSPRESEERNSGLSESQKWKKSPGEGRERNVNPVEPQEQTSGGSEMGECRLNYGDHGEQRLGMTEIHKWRLNSEEVHGQSPELLEAREWRLNPREESKGRSGESRTEQRLMQRKSKENSGLLETQRCRLSPGEFQDRTPGMMEATEMRLNPVEDVEKSSQQMEIRKWRLNSGKTREWSLERSEAQGQKMVHSESGDQKLPLPGREAKEGRIGAPVEEAGVGNRMVSSHRSHYSVTSPLPPKEVGTKGLGPQEEEAAEPQPPPAVSPQPSTPPTPQPPGDLLMSRLFYGVKPGPGVGTPRRSGHTFTVNPRRSGPSGAPTPPEPQISGPGKKRYPTAEEILVLGGYLRLSRSCLAKGSPERHHKQLKISFNESALETTYQYPSESSVLEELGPEPEAPSTPDPSPSLPDEEDDEEELLLLQRELQGGLQTKALLVDESCRR</sequence>
<reference evidence="8" key="3">
    <citation type="submission" date="2025-09" db="UniProtKB">
        <authorList>
            <consortium name="Ensembl"/>
        </authorList>
    </citation>
    <scope>IDENTIFICATION</scope>
</reference>
<dbReference type="InterPro" id="IPR025903">
    <property type="entry name" value="Phostensin/Taperin_N_dom"/>
</dbReference>
<dbReference type="Pfam" id="PF13914">
    <property type="entry name" value="Phostensin"/>
    <property type="match status" value="1"/>
</dbReference>
<dbReference type="PANTHER" id="PTHR21685">
    <property type="entry name" value="TON-B BOX DOMAIN"/>
    <property type="match status" value="1"/>
</dbReference>
<feature type="domain" description="Phostensin/Taperin N-terminal" evidence="7">
    <location>
        <begin position="87"/>
        <end position="165"/>
    </location>
</feature>
<proteinExistence type="predicted"/>
<feature type="domain" description="Phostensin/Taperin PP1-binding" evidence="6">
    <location>
        <begin position="516"/>
        <end position="630"/>
    </location>
</feature>
<keyword evidence="2" id="KW-0963">Cytoplasm</keyword>
<keyword evidence="4" id="KW-0009">Actin-binding</keyword>
<protein>
    <submittedName>
        <fullName evidence="8">Protein phosphatase 1 regulatory subunit 18</fullName>
    </submittedName>
</protein>
<evidence type="ECO:0000313" key="8">
    <source>
        <dbReference type="Ensembl" id="ENSSHAP00000008613.2"/>
    </source>
</evidence>
<reference evidence="8 9" key="1">
    <citation type="journal article" date="2011" name="Proc. Natl. Acad. Sci. U.S.A.">
        <title>Genetic diversity and population structure of the endangered marsupial Sarcophilus harrisii (Tasmanian devil).</title>
        <authorList>
            <person name="Miller W."/>
            <person name="Hayes V.M."/>
            <person name="Ratan A."/>
            <person name="Petersen D.C."/>
            <person name="Wittekindt N.E."/>
            <person name="Miller J."/>
            <person name="Walenz B."/>
            <person name="Knight J."/>
            <person name="Qi J."/>
            <person name="Zhao F."/>
            <person name="Wang Q."/>
            <person name="Bedoya-Reina O.C."/>
            <person name="Katiyar N."/>
            <person name="Tomsho L.P."/>
            <person name="Kasson L.M."/>
            <person name="Hardie R.A."/>
            <person name="Woodbridge P."/>
            <person name="Tindall E.A."/>
            <person name="Bertelsen M.F."/>
            <person name="Dixon D."/>
            <person name="Pyecroft S."/>
            <person name="Helgen K.M."/>
            <person name="Lesk A.M."/>
            <person name="Pringle T.H."/>
            <person name="Patterson N."/>
            <person name="Zhang Y."/>
            <person name="Kreiss A."/>
            <person name="Woods G.M."/>
            <person name="Jones M.E."/>
            <person name="Schuster S.C."/>
        </authorList>
    </citation>
    <scope>NUCLEOTIDE SEQUENCE [LARGE SCALE GENOMIC DNA]</scope>
</reference>
<feature type="compositionally biased region" description="Basic and acidic residues" evidence="5">
    <location>
        <begin position="171"/>
        <end position="181"/>
    </location>
</feature>
<dbReference type="HOGENOM" id="CLU_019218_0_0_1"/>
<feature type="region of interest" description="Disordered" evidence="5">
    <location>
        <begin position="416"/>
        <end position="577"/>
    </location>
</feature>
<feature type="compositionally biased region" description="Low complexity" evidence="5">
    <location>
        <begin position="159"/>
        <end position="169"/>
    </location>
</feature>
<dbReference type="STRING" id="9305.ENSSHAP00000008613"/>
<evidence type="ECO:0000256" key="5">
    <source>
        <dbReference type="SAM" id="MobiDB-lite"/>
    </source>
</evidence>
<organism evidence="8 9">
    <name type="scientific">Sarcophilus harrisii</name>
    <name type="common">Tasmanian devil</name>
    <name type="synonym">Sarcophilus laniarius</name>
    <dbReference type="NCBI Taxonomy" id="9305"/>
    <lineage>
        <taxon>Eukaryota</taxon>
        <taxon>Metazoa</taxon>
        <taxon>Chordata</taxon>
        <taxon>Craniata</taxon>
        <taxon>Vertebrata</taxon>
        <taxon>Euteleostomi</taxon>
        <taxon>Mammalia</taxon>
        <taxon>Metatheria</taxon>
        <taxon>Dasyuromorphia</taxon>
        <taxon>Dasyuridae</taxon>
        <taxon>Sarcophilus</taxon>
    </lineage>
</organism>
<keyword evidence="9" id="KW-1185">Reference proteome</keyword>